<protein>
    <submittedName>
        <fullName evidence="2">Transcriptional regulator</fullName>
    </submittedName>
</protein>
<comment type="caution">
    <text evidence="2">The sequence shown here is derived from an EMBL/GenBank/DDBJ whole genome shotgun (WGS) entry which is preliminary data.</text>
</comment>
<gene>
    <name evidence="2" type="ORF">KTH64_02830</name>
</gene>
<dbReference type="RefSeq" id="WP_042891642.1">
    <property type="nucleotide sequence ID" value="NZ_BBOS01000013.1"/>
</dbReference>
<dbReference type="InterPro" id="IPR014875">
    <property type="entry name" value="Mor_transcription_activator"/>
</dbReference>
<dbReference type="InterPro" id="IPR009057">
    <property type="entry name" value="Homeodomain-like_sf"/>
</dbReference>
<feature type="domain" description="Mor transcription activator" evidence="1">
    <location>
        <begin position="57"/>
        <end position="140"/>
    </location>
</feature>
<evidence type="ECO:0000313" key="3">
    <source>
        <dbReference type="Proteomes" id="UP001208534"/>
    </source>
</evidence>
<dbReference type="AlphaFoldDB" id="A0AAW5R8U0"/>
<dbReference type="EMBL" id="JAHPRE010000008">
    <property type="protein sequence ID" value="MCU4395924.1"/>
    <property type="molecule type" value="Genomic_DNA"/>
</dbReference>
<sequence length="150" mass="16903">MAYRPHITDAQQVFTDDEIINLMPKNFIFIARLIKVENALNLIDAFGGTKVFIPKCHALNVQSELAQVIGFSKLQLLAEQLGNETIEVPMGTPITVAMRNRQIRELAKKRVSKESLARKFGVTLRSIRGIVNSEEKLPTRQDPNLDLFGE</sequence>
<proteinExistence type="predicted"/>
<dbReference type="Proteomes" id="UP001208534">
    <property type="component" value="Unassembled WGS sequence"/>
</dbReference>
<evidence type="ECO:0000313" key="2">
    <source>
        <dbReference type="EMBL" id="MCU4395924.1"/>
    </source>
</evidence>
<accession>A0AAW5R8U0</accession>
<organism evidence="2 3">
    <name type="scientific">Acinetobacter junii</name>
    <dbReference type="NCBI Taxonomy" id="40215"/>
    <lineage>
        <taxon>Bacteria</taxon>
        <taxon>Pseudomonadati</taxon>
        <taxon>Pseudomonadota</taxon>
        <taxon>Gammaproteobacteria</taxon>
        <taxon>Moraxellales</taxon>
        <taxon>Moraxellaceae</taxon>
        <taxon>Acinetobacter</taxon>
    </lineage>
</organism>
<reference evidence="2" key="1">
    <citation type="submission" date="2021-06" db="EMBL/GenBank/DDBJ databases">
        <title>Propagation of a rapidly emergent carbapenem-resistant Acinetobacter baumannii lineage by various extra-hospital transmission networks.</title>
        <authorList>
            <person name="Calix J."/>
        </authorList>
    </citation>
    <scope>NUCLEOTIDE SEQUENCE</scope>
    <source>
        <strain evidence="2">WU_MDCI_Aw63</strain>
    </source>
</reference>
<evidence type="ECO:0000259" key="1">
    <source>
        <dbReference type="Pfam" id="PF08765"/>
    </source>
</evidence>
<dbReference type="SUPFAM" id="SSF46689">
    <property type="entry name" value="Homeodomain-like"/>
    <property type="match status" value="1"/>
</dbReference>
<name>A0AAW5R8U0_ACIJU</name>
<dbReference type="Pfam" id="PF08765">
    <property type="entry name" value="Mor"/>
    <property type="match status" value="1"/>
</dbReference>